<dbReference type="InterPro" id="IPR036162">
    <property type="entry name" value="Resolvase-like_N_sf"/>
</dbReference>
<sequence length="560" mass="64542">MAIAIYPRVSTGSQAADGTSLDAQTELCLKRVSDLGHSLHDVVVYREEGASGEDIERPQLNRLRQDIAAGLITHVFVTHPDRLSRDLTDKLFICREFESKGVALLFVDTEYSSTPEGQLFFNLMSVIAQYELALIKKRTVRGRLKAVERDKKIMPMRVPPFGYNFENQNLVVNEKEAEVVRNIYHWYIFDHLTLREIGSKLYDLGVVPKRKESEHWGASSIVRILNSEVYIGKYYYNRRKFKKVKGEKTKGGAPKKTYEFREKGDWILVEIEPIIDSTLFELAKEQRVKNSTGSGNMKYEYLLKSLIKCSHCGRTWNCTTYTGNQLHSRESVRYTCYRCPNKNPRRYGEGVERCPAQTLRADLLDGYIWDLIMSVISDPNEYIAQLEVMSDSIVTEVRQASEMIKNQLAEKGKEIEKIKIMFKRDVIDEEQMASEIAQINVSKLELQQSLDNYLMQLGAFEEGNLNAEKIIFATERIQKFIQNGGTELSFEDKRKIVNWLIDEVRISYLGDEVQITTIGHLESLLAEQPNNGANIGVMLHRKFKLKRANVYSRKKIVEWE</sequence>
<evidence type="ECO:0000313" key="4">
    <source>
        <dbReference type="Proteomes" id="UP000615455"/>
    </source>
</evidence>
<dbReference type="PROSITE" id="PS51737">
    <property type="entry name" value="RECOMBINASE_DNA_BIND"/>
    <property type="match status" value="1"/>
</dbReference>
<feature type="domain" description="Resolvase/invertase-type recombinase catalytic" evidence="1">
    <location>
        <begin position="2"/>
        <end position="150"/>
    </location>
</feature>
<dbReference type="RefSeq" id="WP_189020531.1">
    <property type="nucleotide sequence ID" value="NZ_BMHE01000078.1"/>
</dbReference>
<keyword evidence="4" id="KW-1185">Reference proteome</keyword>
<dbReference type="InterPro" id="IPR050639">
    <property type="entry name" value="SSR_resolvase"/>
</dbReference>
<reference evidence="4" key="1">
    <citation type="journal article" date="2019" name="Int. J. Syst. Evol. Microbiol.">
        <title>The Global Catalogue of Microorganisms (GCM) 10K type strain sequencing project: providing services to taxonomists for standard genome sequencing and annotation.</title>
        <authorList>
            <consortium name="The Broad Institute Genomics Platform"/>
            <consortium name="The Broad Institute Genome Sequencing Center for Infectious Disease"/>
            <person name="Wu L."/>
            <person name="Ma J."/>
        </authorList>
    </citation>
    <scope>NUCLEOTIDE SEQUENCE [LARGE SCALE GENOMIC DNA]</scope>
    <source>
        <strain evidence="4">CGMCC 1.15043</strain>
    </source>
</reference>
<evidence type="ECO:0000313" key="3">
    <source>
        <dbReference type="EMBL" id="GGA14837.1"/>
    </source>
</evidence>
<dbReference type="Pfam" id="PF07508">
    <property type="entry name" value="Recombinase"/>
    <property type="match status" value="1"/>
</dbReference>
<name>A0ABQ1FHS8_9BACL</name>
<gene>
    <name evidence="3" type="primary">cisA</name>
    <name evidence="3" type="ORF">GCM10008018_69620</name>
</gene>
<dbReference type="InterPro" id="IPR025827">
    <property type="entry name" value="Zn_ribbon_recom_dom"/>
</dbReference>
<dbReference type="PANTHER" id="PTHR30461">
    <property type="entry name" value="DNA-INVERTASE FROM LAMBDOID PROPHAGE"/>
    <property type="match status" value="1"/>
</dbReference>
<dbReference type="CDD" id="cd00338">
    <property type="entry name" value="Ser_Recombinase"/>
    <property type="match status" value="1"/>
</dbReference>
<dbReference type="PANTHER" id="PTHR30461:SF23">
    <property type="entry name" value="DNA RECOMBINASE-RELATED"/>
    <property type="match status" value="1"/>
</dbReference>
<dbReference type="Pfam" id="PF00239">
    <property type="entry name" value="Resolvase"/>
    <property type="match status" value="1"/>
</dbReference>
<dbReference type="SUPFAM" id="SSF53041">
    <property type="entry name" value="Resolvase-like"/>
    <property type="match status" value="1"/>
</dbReference>
<organism evidence="3 4">
    <name type="scientific">Paenibacillus marchantiophytorum</name>
    <dbReference type="NCBI Taxonomy" id="1619310"/>
    <lineage>
        <taxon>Bacteria</taxon>
        <taxon>Bacillati</taxon>
        <taxon>Bacillota</taxon>
        <taxon>Bacilli</taxon>
        <taxon>Bacillales</taxon>
        <taxon>Paenibacillaceae</taxon>
        <taxon>Paenibacillus</taxon>
    </lineage>
</organism>
<evidence type="ECO:0000259" key="1">
    <source>
        <dbReference type="PROSITE" id="PS51736"/>
    </source>
</evidence>
<dbReference type="InterPro" id="IPR038109">
    <property type="entry name" value="DNA_bind_recomb_sf"/>
</dbReference>
<accession>A0ABQ1FHS8</accession>
<protein>
    <submittedName>
        <fullName evidence="3">DNA recombinase</fullName>
    </submittedName>
</protein>
<dbReference type="SMART" id="SM00857">
    <property type="entry name" value="Resolvase"/>
    <property type="match status" value="1"/>
</dbReference>
<proteinExistence type="predicted"/>
<dbReference type="EMBL" id="BMHE01000078">
    <property type="protein sequence ID" value="GGA14837.1"/>
    <property type="molecule type" value="Genomic_DNA"/>
</dbReference>
<dbReference type="Gene3D" id="3.40.50.1390">
    <property type="entry name" value="Resolvase, N-terminal catalytic domain"/>
    <property type="match status" value="1"/>
</dbReference>
<comment type="caution">
    <text evidence="3">The sequence shown here is derived from an EMBL/GenBank/DDBJ whole genome shotgun (WGS) entry which is preliminary data.</text>
</comment>
<dbReference type="InterPro" id="IPR011109">
    <property type="entry name" value="DNA_bind_recombinase_dom"/>
</dbReference>
<dbReference type="PROSITE" id="PS51736">
    <property type="entry name" value="RECOMBINASES_3"/>
    <property type="match status" value="1"/>
</dbReference>
<dbReference type="InterPro" id="IPR006119">
    <property type="entry name" value="Resolv_N"/>
</dbReference>
<dbReference type="Pfam" id="PF13408">
    <property type="entry name" value="Zn_ribbon_recom"/>
    <property type="match status" value="1"/>
</dbReference>
<feature type="domain" description="Recombinase" evidence="2">
    <location>
        <begin position="160"/>
        <end position="293"/>
    </location>
</feature>
<dbReference type="Proteomes" id="UP000615455">
    <property type="component" value="Unassembled WGS sequence"/>
</dbReference>
<evidence type="ECO:0000259" key="2">
    <source>
        <dbReference type="PROSITE" id="PS51737"/>
    </source>
</evidence>
<dbReference type="Gene3D" id="3.90.1750.20">
    <property type="entry name" value="Putative Large Serine Recombinase, Chain B, Domain 2"/>
    <property type="match status" value="1"/>
</dbReference>